<organism evidence="7 8">
    <name type="scientific">Deinococcus depolymerans</name>
    <dbReference type="NCBI Taxonomy" id="392408"/>
    <lineage>
        <taxon>Bacteria</taxon>
        <taxon>Thermotogati</taxon>
        <taxon>Deinococcota</taxon>
        <taxon>Deinococci</taxon>
        <taxon>Deinococcales</taxon>
        <taxon>Deinococcaceae</taxon>
        <taxon>Deinococcus</taxon>
    </lineage>
</organism>
<dbReference type="InterPro" id="IPR029056">
    <property type="entry name" value="Ribokinase-like"/>
</dbReference>
<comment type="similarity">
    <text evidence="1 4">Belongs to the carbohydrate kinase PfkB family.</text>
</comment>
<dbReference type="Pfam" id="PF00294">
    <property type="entry name" value="PfkB"/>
    <property type="match status" value="1"/>
</dbReference>
<evidence type="ECO:0000313" key="7">
    <source>
        <dbReference type="EMBL" id="GAA0520106.1"/>
    </source>
</evidence>
<reference evidence="7 8" key="1">
    <citation type="journal article" date="2019" name="Int. J. Syst. Evol. Microbiol.">
        <title>The Global Catalogue of Microorganisms (GCM) 10K type strain sequencing project: providing services to taxonomists for standard genome sequencing and annotation.</title>
        <authorList>
            <consortium name="The Broad Institute Genomics Platform"/>
            <consortium name="The Broad Institute Genome Sequencing Center for Infectious Disease"/>
            <person name="Wu L."/>
            <person name="Ma J."/>
        </authorList>
    </citation>
    <scope>NUCLEOTIDE SEQUENCE [LARGE SCALE GENOMIC DNA]</scope>
    <source>
        <strain evidence="7 8">JCM 14368</strain>
    </source>
</reference>
<gene>
    <name evidence="7" type="ORF">GCM10008937_29570</name>
</gene>
<evidence type="ECO:0000256" key="4">
    <source>
        <dbReference type="RuleBase" id="RU003704"/>
    </source>
</evidence>
<evidence type="ECO:0000256" key="1">
    <source>
        <dbReference type="ARBA" id="ARBA00010688"/>
    </source>
</evidence>
<feature type="region of interest" description="Disordered" evidence="5">
    <location>
        <begin position="310"/>
        <end position="338"/>
    </location>
</feature>
<evidence type="ECO:0000256" key="5">
    <source>
        <dbReference type="SAM" id="MobiDB-lite"/>
    </source>
</evidence>
<dbReference type="PANTHER" id="PTHR10584">
    <property type="entry name" value="SUGAR KINASE"/>
    <property type="match status" value="1"/>
</dbReference>
<dbReference type="PANTHER" id="PTHR10584:SF167">
    <property type="entry name" value="PFKB DOMAIN PROTEIN"/>
    <property type="match status" value="1"/>
</dbReference>
<dbReference type="RefSeq" id="WP_343760422.1">
    <property type="nucleotide sequence ID" value="NZ_BAAADB010000030.1"/>
</dbReference>
<comment type="caution">
    <text evidence="7">The sequence shown here is derived from an EMBL/GenBank/DDBJ whole genome shotgun (WGS) entry which is preliminary data.</text>
</comment>
<keyword evidence="3 4" id="KW-0418">Kinase</keyword>
<dbReference type="SUPFAM" id="SSF53613">
    <property type="entry name" value="Ribokinase-like"/>
    <property type="match status" value="1"/>
</dbReference>
<dbReference type="EMBL" id="BAAADB010000030">
    <property type="protein sequence ID" value="GAA0520106.1"/>
    <property type="molecule type" value="Genomic_DNA"/>
</dbReference>
<dbReference type="InterPro" id="IPR011611">
    <property type="entry name" value="PfkB_dom"/>
</dbReference>
<evidence type="ECO:0000259" key="6">
    <source>
        <dbReference type="Pfam" id="PF00294"/>
    </source>
</evidence>
<evidence type="ECO:0000313" key="8">
    <source>
        <dbReference type="Proteomes" id="UP001500191"/>
    </source>
</evidence>
<protein>
    <submittedName>
        <fullName evidence="7">Carbohydrate kinase family protein</fullName>
    </submittedName>
</protein>
<accession>A0ABN1CKJ1</accession>
<feature type="domain" description="Carbohydrate kinase PfkB" evidence="6">
    <location>
        <begin position="5"/>
        <end position="296"/>
    </location>
</feature>
<evidence type="ECO:0000256" key="3">
    <source>
        <dbReference type="ARBA" id="ARBA00022777"/>
    </source>
</evidence>
<dbReference type="PROSITE" id="PS00584">
    <property type="entry name" value="PFKB_KINASES_2"/>
    <property type="match status" value="1"/>
</dbReference>
<keyword evidence="2 4" id="KW-0808">Transferase</keyword>
<evidence type="ECO:0000256" key="2">
    <source>
        <dbReference type="ARBA" id="ARBA00022679"/>
    </source>
</evidence>
<dbReference type="Gene3D" id="3.40.1190.20">
    <property type="match status" value="1"/>
</dbReference>
<dbReference type="Proteomes" id="UP001500191">
    <property type="component" value="Unassembled WGS sequence"/>
</dbReference>
<dbReference type="GO" id="GO:0016301">
    <property type="term" value="F:kinase activity"/>
    <property type="evidence" value="ECO:0007669"/>
    <property type="project" value="UniProtKB-KW"/>
</dbReference>
<dbReference type="PRINTS" id="PR00990">
    <property type="entry name" value="RIBOKINASE"/>
</dbReference>
<proteinExistence type="inferred from homology"/>
<name>A0ABN1CKJ1_9DEIO</name>
<dbReference type="InterPro" id="IPR002139">
    <property type="entry name" value="Ribo/fructo_kinase"/>
</dbReference>
<dbReference type="InterPro" id="IPR002173">
    <property type="entry name" value="Carboh/pur_kinase_PfkB_CS"/>
</dbReference>
<sequence>MKFYVIGDVTVDHLYHLDRLPVPGEEVTPKQASMKPGGAGGTISVTLARLGHSVTLAARVGDDPFAEYALSRVRESGVSESAIQRDPERLTSTITVMQTGAGERAMISDGAANRQLDPAKLKAKDIESADALIINAYAMIEGPQREYALKAIEAARGAKTRVPVFIDLGTGAVNKAGTSLKADVLGADYLMLNQHELQALTGTSSISAALAQLGEAGAQQVVVKVGKMGSITWTPTETELVDAVRPEGKVIDSTGAGDTFTAAFAHAILGGASMAGAARAANAAGALAATGIGAQERPITAADLAGVVPGMAAPTPDAPAPTPAAPARTTRARKSSAS</sequence>
<keyword evidence="8" id="KW-1185">Reference proteome</keyword>